<evidence type="ECO:0000259" key="1">
    <source>
        <dbReference type="Pfam" id="PF08241"/>
    </source>
</evidence>
<dbReference type="SUPFAM" id="SSF53335">
    <property type="entry name" value="S-adenosyl-L-methionine-dependent methyltransferases"/>
    <property type="match status" value="1"/>
</dbReference>
<dbReference type="AlphaFoldDB" id="A0A9D4SRS5"/>
<organism evidence="2 3">
    <name type="scientific">Rhipicephalus sanguineus</name>
    <name type="common">Brown dog tick</name>
    <name type="synonym">Ixodes sanguineus</name>
    <dbReference type="NCBI Taxonomy" id="34632"/>
    <lineage>
        <taxon>Eukaryota</taxon>
        <taxon>Metazoa</taxon>
        <taxon>Ecdysozoa</taxon>
        <taxon>Arthropoda</taxon>
        <taxon>Chelicerata</taxon>
        <taxon>Arachnida</taxon>
        <taxon>Acari</taxon>
        <taxon>Parasitiformes</taxon>
        <taxon>Ixodida</taxon>
        <taxon>Ixodoidea</taxon>
        <taxon>Ixodidae</taxon>
        <taxon>Rhipicephalinae</taxon>
        <taxon>Rhipicephalus</taxon>
        <taxon>Rhipicephalus</taxon>
    </lineage>
</organism>
<dbReference type="Pfam" id="PF08241">
    <property type="entry name" value="Methyltransf_11"/>
    <property type="match status" value="1"/>
</dbReference>
<dbReference type="InterPro" id="IPR029063">
    <property type="entry name" value="SAM-dependent_MTases_sf"/>
</dbReference>
<name>A0A9D4SRS5_RHISA</name>
<sequence length="161" mass="18521">MRFQVPLTEDHQVLEVGCGTGRFARYFLLTHCQLCKRIVATDCDPDMVDFARKHFAHEDIVYDVLDVTTANLSPFLERYGKFDRIFSFMVFHMIRDHKTAYANITKLLHDNGECLVVALSSLDTMDVWLEVYKTPKWTGRIPVSLPSSRPVTGTLNVYNLC</sequence>
<feature type="domain" description="Methyltransferase type 11" evidence="1">
    <location>
        <begin position="14"/>
        <end position="115"/>
    </location>
</feature>
<reference evidence="2" key="2">
    <citation type="submission" date="2021-09" db="EMBL/GenBank/DDBJ databases">
        <authorList>
            <person name="Jia N."/>
            <person name="Wang J."/>
            <person name="Shi W."/>
            <person name="Du L."/>
            <person name="Sun Y."/>
            <person name="Zhan W."/>
            <person name="Jiang J."/>
            <person name="Wang Q."/>
            <person name="Zhang B."/>
            <person name="Ji P."/>
            <person name="Sakyi L.B."/>
            <person name="Cui X."/>
            <person name="Yuan T."/>
            <person name="Jiang B."/>
            <person name="Yang W."/>
            <person name="Lam T.T.-Y."/>
            <person name="Chang Q."/>
            <person name="Ding S."/>
            <person name="Wang X."/>
            <person name="Zhu J."/>
            <person name="Ruan X."/>
            <person name="Zhao L."/>
            <person name="Wei J."/>
            <person name="Que T."/>
            <person name="Du C."/>
            <person name="Cheng J."/>
            <person name="Dai P."/>
            <person name="Han X."/>
            <person name="Huang E."/>
            <person name="Gao Y."/>
            <person name="Liu J."/>
            <person name="Shao H."/>
            <person name="Ye R."/>
            <person name="Li L."/>
            <person name="Wei W."/>
            <person name="Wang X."/>
            <person name="Wang C."/>
            <person name="Huo Q."/>
            <person name="Li W."/>
            <person name="Guo W."/>
            <person name="Chen H."/>
            <person name="Chen S."/>
            <person name="Zhou L."/>
            <person name="Zhou L."/>
            <person name="Ni X."/>
            <person name="Tian J."/>
            <person name="Zhou Y."/>
            <person name="Sheng Y."/>
            <person name="Liu T."/>
            <person name="Pan Y."/>
            <person name="Xia L."/>
            <person name="Li J."/>
            <person name="Zhao F."/>
            <person name="Cao W."/>
        </authorList>
    </citation>
    <scope>NUCLEOTIDE SEQUENCE</scope>
    <source>
        <strain evidence="2">Rsan-2018</strain>
        <tissue evidence="2">Larvae</tissue>
    </source>
</reference>
<gene>
    <name evidence="2" type="ORF">HPB52_002070</name>
</gene>
<dbReference type="Proteomes" id="UP000821837">
    <property type="component" value="Unassembled WGS sequence"/>
</dbReference>
<proteinExistence type="predicted"/>
<dbReference type="PANTHER" id="PTHR43861">
    <property type="entry name" value="TRANS-ACONITATE 2-METHYLTRANSFERASE-RELATED"/>
    <property type="match status" value="1"/>
</dbReference>
<evidence type="ECO:0000313" key="2">
    <source>
        <dbReference type="EMBL" id="KAH7942893.1"/>
    </source>
</evidence>
<accession>A0A9D4SRS5</accession>
<reference evidence="2" key="1">
    <citation type="journal article" date="2020" name="Cell">
        <title>Large-Scale Comparative Analyses of Tick Genomes Elucidate Their Genetic Diversity and Vector Capacities.</title>
        <authorList>
            <consortium name="Tick Genome and Microbiome Consortium (TIGMIC)"/>
            <person name="Jia N."/>
            <person name="Wang J."/>
            <person name="Shi W."/>
            <person name="Du L."/>
            <person name="Sun Y."/>
            <person name="Zhan W."/>
            <person name="Jiang J.F."/>
            <person name="Wang Q."/>
            <person name="Zhang B."/>
            <person name="Ji P."/>
            <person name="Bell-Sakyi L."/>
            <person name="Cui X.M."/>
            <person name="Yuan T.T."/>
            <person name="Jiang B.G."/>
            <person name="Yang W.F."/>
            <person name="Lam T.T."/>
            <person name="Chang Q.C."/>
            <person name="Ding S.J."/>
            <person name="Wang X.J."/>
            <person name="Zhu J.G."/>
            <person name="Ruan X.D."/>
            <person name="Zhao L."/>
            <person name="Wei J.T."/>
            <person name="Ye R.Z."/>
            <person name="Que T.C."/>
            <person name="Du C.H."/>
            <person name="Zhou Y.H."/>
            <person name="Cheng J.X."/>
            <person name="Dai P.F."/>
            <person name="Guo W.B."/>
            <person name="Han X.H."/>
            <person name="Huang E.J."/>
            <person name="Li L.F."/>
            <person name="Wei W."/>
            <person name="Gao Y.C."/>
            <person name="Liu J.Z."/>
            <person name="Shao H.Z."/>
            <person name="Wang X."/>
            <person name="Wang C.C."/>
            <person name="Yang T.C."/>
            <person name="Huo Q.B."/>
            <person name="Li W."/>
            <person name="Chen H.Y."/>
            <person name="Chen S.E."/>
            <person name="Zhou L.G."/>
            <person name="Ni X.B."/>
            <person name="Tian J.H."/>
            <person name="Sheng Y."/>
            <person name="Liu T."/>
            <person name="Pan Y.S."/>
            <person name="Xia L.Y."/>
            <person name="Li J."/>
            <person name="Zhao F."/>
            <person name="Cao W.C."/>
        </authorList>
    </citation>
    <scope>NUCLEOTIDE SEQUENCE</scope>
    <source>
        <strain evidence="2">Rsan-2018</strain>
    </source>
</reference>
<dbReference type="VEuPathDB" id="VectorBase:RSAN_026459"/>
<evidence type="ECO:0000313" key="3">
    <source>
        <dbReference type="Proteomes" id="UP000821837"/>
    </source>
</evidence>
<keyword evidence="3" id="KW-1185">Reference proteome</keyword>
<dbReference type="PANTHER" id="PTHR43861:SF1">
    <property type="entry name" value="TRANS-ACONITATE 2-METHYLTRANSFERASE"/>
    <property type="match status" value="1"/>
</dbReference>
<comment type="caution">
    <text evidence="2">The sequence shown here is derived from an EMBL/GenBank/DDBJ whole genome shotgun (WGS) entry which is preliminary data.</text>
</comment>
<dbReference type="GO" id="GO:0008757">
    <property type="term" value="F:S-adenosylmethionine-dependent methyltransferase activity"/>
    <property type="evidence" value="ECO:0007669"/>
    <property type="project" value="InterPro"/>
</dbReference>
<protein>
    <recommendedName>
        <fullName evidence="1">Methyltransferase type 11 domain-containing protein</fullName>
    </recommendedName>
</protein>
<dbReference type="EMBL" id="JABSTV010001253">
    <property type="protein sequence ID" value="KAH7942893.1"/>
    <property type="molecule type" value="Genomic_DNA"/>
</dbReference>
<dbReference type="Gene3D" id="3.40.50.150">
    <property type="entry name" value="Vaccinia Virus protein VP39"/>
    <property type="match status" value="1"/>
</dbReference>
<dbReference type="InterPro" id="IPR013216">
    <property type="entry name" value="Methyltransf_11"/>
</dbReference>
<dbReference type="CDD" id="cd02440">
    <property type="entry name" value="AdoMet_MTases"/>
    <property type="match status" value="1"/>
</dbReference>